<name>A0A1V4BTG5_MICAE</name>
<dbReference type="InterPro" id="IPR029063">
    <property type="entry name" value="SAM-dependent_MTases_sf"/>
</dbReference>
<proteinExistence type="predicted"/>
<dbReference type="AlphaFoldDB" id="A0A1V4BTG5"/>
<dbReference type="Pfam" id="PF13489">
    <property type="entry name" value="Methyltransf_23"/>
    <property type="match status" value="1"/>
</dbReference>
<dbReference type="RefSeq" id="WP_079208806.1">
    <property type="nucleotide sequence ID" value="NZ_MVGR01000004.1"/>
</dbReference>
<accession>A0A1V4BTG5</accession>
<dbReference type="Proteomes" id="UP000189835">
    <property type="component" value="Unassembled WGS sequence"/>
</dbReference>
<reference evidence="1 2" key="1">
    <citation type="submission" date="2017-02" db="EMBL/GenBank/DDBJ databases">
        <title>Genome sequence of Microcystis aeruginosa KW.</title>
        <authorList>
            <person name="Oh H.-M."/>
            <person name="Ahn C.-Y."/>
            <person name="Jeong H."/>
            <person name="Srivastava A."/>
            <person name="Lee H.-G."/>
            <person name="Kang S.-R."/>
        </authorList>
    </citation>
    <scope>NUCLEOTIDE SEQUENCE [LARGE SCALE GENOMIC DNA]</scope>
    <source>
        <strain evidence="1 2">KW</strain>
    </source>
</reference>
<protein>
    <recommendedName>
        <fullName evidence="3">Methyltransferase</fullName>
    </recommendedName>
</protein>
<gene>
    <name evidence="1" type="ORF">B1L04_17730</name>
</gene>
<evidence type="ECO:0000313" key="2">
    <source>
        <dbReference type="Proteomes" id="UP000189835"/>
    </source>
</evidence>
<dbReference type="EMBL" id="MVGR01000004">
    <property type="protein sequence ID" value="OPF17740.1"/>
    <property type="molecule type" value="Genomic_DNA"/>
</dbReference>
<comment type="caution">
    <text evidence="1">The sequence shown here is derived from an EMBL/GenBank/DDBJ whole genome shotgun (WGS) entry which is preliminary data.</text>
</comment>
<dbReference type="CDD" id="cd02440">
    <property type="entry name" value="AdoMet_MTases"/>
    <property type="match status" value="1"/>
</dbReference>
<evidence type="ECO:0000313" key="1">
    <source>
        <dbReference type="EMBL" id="OPF17740.1"/>
    </source>
</evidence>
<sequence length="330" mass="38260">MPKQQQHFCIVCNQEINPRLVMRSKNDNGDIMCCPHYQLTFVIPMPSEQAIQEYYNGLYRKESLEFDLQKQKWANTSLDGYIEELKRLKKWPRQDFLDLGGGLGYYAKAALTKGLKAILVDIDPVSIEFANKHQELPEVYQASIQEFSEISSHKTYDWIFLRHNIEHFQNPDNLLDIVSSLLSEDGVLTIETDNNAGVEILLHPKTMRFYQSLYSKNYEGSSLIDLLLKLPLAVDPPRHLFGFRADNLSQLLINHSFEPVKTIHYCLGDAVYWPNIPNTTIYLLIEKLTNFKIMSFLLELVCLIIFPFRKMLNRLQMSSGLCIYATKKAR</sequence>
<dbReference type="Gene3D" id="3.40.50.150">
    <property type="entry name" value="Vaccinia Virus protein VP39"/>
    <property type="match status" value="1"/>
</dbReference>
<dbReference type="SUPFAM" id="SSF53335">
    <property type="entry name" value="S-adenosyl-L-methionine-dependent methyltransferases"/>
    <property type="match status" value="1"/>
</dbReference>
<organism evidence="1 2">
    <name type="scientific">Microcystis aeruginosa KW</name>
    <dbReference type="NCBI Taxonomy" id="1960155"/>
    <lineage>
        <taxon>Bacteria</taxon>
        <taxon>Bacillati</taxon>
        <taxon>Cyanobacteriota</taxon>
        <taxon>Cyanophyceae</taxon>
        <taxon>Oscillatoriophycideae</taxon>
        <taxon>Chroococcales</taxon>
        <taxon>Microcystaceae</taxon>
        <taxon>Microcystis</taxon>
    </lineage>
</organism>
<evidence type="ECO:0008006" key="3">
    <source>
        <dbReference type="Google" id="ProtNLM"/>
    </source>
</evidence>